<evidence type="ECO:0000259" key="1">
    <source>
        <dbReference type="Pfam" id="PF13020"/>
    </source>
</evidence>
<accession>A0ABM8EEZ2</accession>
<dbReference type="RefSeq" id="WP_281932715.1">
    <property type="nucleotide sequence ID" value="NZ_AP027145.1"/>
</dbReference>
<reference evidence="2 3" key="1">
    <citation type="journal article" date="2023" name="Int. J. Syst. Evol. Microbiol.">
        <title>Methylocystis iwaonis sp. nov., a type II methane-oxidizing bacterium from surface soil of a rice paddy field in Japan, and emended description of the genus Methylocystis (ex Whittenbury et al. 1970) Bowman et al. 1993.</title>
        <authorList>
            <person name="Kaise H."/>
            <person name="Sawadogo J.B."/>
            <person name="Alam M.S."/>
            <person name="Ueno C."/>
            <person name="Dianou D."/>
            <person name="Shinjo R."/>
            <person name="Asakawa S."/>
        </authorList>
    </citation>
    <scope>NUCLEOTIDE SEQUENCE [LARGE SCALE GENOMIC DNA]</scope>
    <source>
        <strain evidence="2 3">SS37A-Re</strain>
    </source>
</reference>
<sequence length="54" mass="5917">MLGINMPPVWMAVEDNTAGYDIQSFDMGAEGPVVRLIEVKSTIASPLSFFLSRN</sequence>
<feature type="domain" description="Protein NO VEIN C-terminal" evidence="1">
    <location>
        <begin position="12"/>
        <end position="54"/>
    </location>
</feature>
<name>A0ABM8EEZ2_9HYPH</name>
<dbReference type="Proteomes" id="UP001317629">
    <property type="component" value="Plasmid pSS37A-Re-3"/>
</dbReference>
<proteinExistence type="predicted"/>
<geneLocation type="plasmid" evidence="2 3">
    <name>pSS37A-Re-3</name>
</geneLocation>
<protein>
    <recommendedName>
        <fullName evidence="1">Protein NO VEIN C-terminal domain-containing protein</fullName>
    </recommendedName>
</protein>
<dbReference type="EMBL" id="AP027145">
    <property type="protein sequence ID" value="BDV36590.1"/>
    <property type="molecule type" value="Genomic_DNA"/>
</dbReference>
<keyword evidence="3" id="KW-1185">Reference proteome</keyword>
<evidence type="ECO:0000313" key="2">
    <source>
        <dbReference type="EMBL" id="BDV36590.1"/>
    </source>
</evidence>
<organism evidence="2 3">
    <name type="scientific">Methylocystis iwaonis</name>
    <dbReference type="NCBI Taxonomy" id="2885079"/>
    <lineage>
        <taxon>Bacteria</taxon>
        <taxon>Pseudomonadati</taxon>
        <taxon>Pseudomonadota</taxon>
        <taxon>Alphaproteobacteria</taxon>
        <taxon>Hyphomicrobiales</taxon>
        <taxon>Methylocystaceae</taxon>
        <taxon>Methylocystis</taxon>
    </lineage>
</organism>
<evidence type="ECO:0000313" key="3">
    <source>
        <dbReference type="Proteomes" id="UP001317629"/>
    </source>
</evidence>
<gene>
    <name evidence="2" type="ORF">SS37A_41200</name>
</gene>
<dbReference type="Pfam" id="PF13020">
    <property type="entry name" value="NOV_C"/>
    <property type="match status" value="1"/>
</dbReference>
<keyword evidence="2" id="KW-0614">Plasmid</keyword>
<dbReference type="InterPro" id="IPR024975">
    <property type="entry name" value="NOV_C"/>
</dbReference>